<sequence>MSEPDRIAPSPAATSTTAQEQRPAGARLVQALLWTLFAACLAGNAVGSPAGMPMLLNAAFGVGALGCLAAAIVHHRRTRHQSGGSLEKGR</sequence>
<gene>
    <name evidence="3" type="ORF">ACFQZU_16025</name>
</gene>
<reference evidence="4" key="1">
    <citation type="journal article" date="2019" name="Int. J. Syst. Evol. Microbiol.">
        <title>The Global Catalogue of Microorganisms (GCM) 10K type strain sequencing project: providing services to taxonomists for standard genome sequencing and annotation.</title>
        <authorList>
            <consortium name="The Broad Institute Genomics Platform"/>
            <consortium name="The Broad Institute Genome Sequencing Center for Infectious Disease"/>
            <person name="Wu L."/>
            <person name="Ma J."/>
        </authorList>
    </citation>
    <scope>NUCLEOTIDE SEQUENCE [LARGE SCALE GENOMIC DNA]</scope>
    <source>
        <strain evidence="4">CCUG 63369</strain>
    </source>
</reference>
<evidence type="ECO:0000313" key="3">
    <source>
        <dbReference type="EMBL" id="MFD0802818.1"/>
    </source>
</evidence>
<feature type="transmembrane region" description="Helical" evidence="2">
    <location>
        <begin position="54"/>
        <end position="73"/>
    </location>
</feature>
<organism evidence="3 4">
    <name type="scientific">Streptomonospora algeriensis</name>
    <dbReference type="NCBI Taxonomy" id="995084"/>
    <lineage>
        <taxon>Bacteria</taxon>
        <taxon>Bacillati</taxon>
        <taxon>Actinomycetota</taxon>
        <taxon>Actinomycetes</taxon>
        <taxon>Streptosporangiales</taxon>
        <taxon>Nocardiopsidaceae</taxon>
        <taxon>Streptomonospora</taxon>
    </lineage>
</organism>
<keyword evidence="4" id="KW-1185">Reference proteome</keyword>
<name>A0ABW3BHF9_9ACTN</name>
<evidence type="ECO:0000256" key="1">
    <source>
        <dbReference type="SAM" id="MobiDB-lite"/>
    </source>
</evidence>
<evidence type="ECO:0000256" key="2">
    <source>
        <dbReference type="SAM" id="Phobius"/>
    </source>
</evidence>
<keyword evidence="2" id="KW-0812">Transmembrane</keyword>
<feature type="region of interest" description="Disordered" evidence="1">
    <location>
        <begin position="1"/>
        <end position="22"/>
    </location>
</feature>
<dbReference type="EMBL" id="JBHTHR010000609">
    <property type="protein sequence ID" value="MFD0802818.1"/>
    <property type="molecule type" value="Genomic_DNA"/>
</dbReference>
<evidence type="ECO:0000313" key="4">
    <source>
        <dbReference type="Proteomes" id="UP001596956"/>
    </source>
</evidence>
<comment type="caution">
    <text evidence="3">The sequence shown here is derived from an EMBL/GenBank/DDBJ whole genome shotgun (WGS) entry which is preliminary data.</text>
</comment>
<accession>A0ABW3BHF9</accession>
<feature type="compositionally biased region" description="Low complexity" evidence="1">
    <location>
        <begin position="8"/>
        <end position="18"/>
    </location>
</feature>
<keyword evidence="2" id="KW-1133">Transmembrane helix</keyword>
<dbReference type="Proteomes" id="UP001596956">
    <property type="component" value="Unassembled WGS sequence"/>
</dbReference>
<proteinExistence type="predicted"/>
<feature type="transmembrane region" description="Helical" evidence="2">
    <location>
        <begin position="31"/>
        <end position="48"/>
    </location>
</feature>
<protein>
    <submittedName>
        <fullName evidence="3">Uncharacterized protein</fullName>
    </submittedName>
</protein>
<keyword evidence="2" id="KW-0472">Membrane</keyword>